<dbReference type="RefSeq" id="WP_060908442.1">
    <property type="nucleotide sequence ID" value="NZ_JAFCKD010000079.1"/>
</dbReference>
<evidence type="ECO:0000313" key="3">
    <source>
        <dbReference type="EMBL" id="BAR54324.1"/>
    </source>
</evidence>
<dbReference type="Proteomes" id="UP000063308">
    <property type="component" value="Chromosome"/>
</dbReference>
<dbReference type="GO" id="GO:0016491">
    <property type="term" value="F:oxidoreductase activity"/>
    <property type="evidence" value="ECO:0007669"/>
    <property type="project" value="UniProtKB-KW"/>
</dbReference>
<dbReference type="PANTHER" id="PTHR11091:SF0">
    <property type="entry name" value="MALATE DEHYDROGENASE"/>
    <property type="match status" value="1"/>
</dbReference>
<evidence type="ECO:0000256" key="1">
    <source>
        <dbReference type="ARBA" id="ARBA00006056"/>
    </source>
</evidence>
<dbReference type="InterPro" id="IPR003767">
    <property type="entry name" value="Malate/L-lactate_DH-like"/>
</dbReference>
<name>A0A0E4FQS9_9BRAD</name>
<sequence length="349" mass="35551">MTGASDTVAIGADALRRFAADLLRAGGFTADQADQTAAMLVWANLRGADSHGVLRIPRYVEMVELGLINPAAEPRQVSGKSAVAVIDAQRAPGAVGMSLAARKASELADTHGIGWCAVRSISHAGAIGYYAHQVAQAGRIGIVMTASKPLMIYHGSSAEGVSTNPIAIAAPTGNPDRPLLLDMSTASVALGKIMAARDAGQPIPVGWAVDGNGRATTDPREAKAVLPMAGPKGSGLSLMIEVLASVLTANPLIAVALVHGGDPGGNGLVAVLDPSAFGDNFTLEVDRLGAAIKSLPPAAGVDSVYLPGERGFEEMERRSRAGIPLARGTVSRLLALASKLNVAVPEGVA</sequence>
<dbReference type="SUPFAM" id="SSF89733">
    <property type="entry name" value="L-sulfolactate dehydrogenase-like"/>
    <property type="match status" value="1"/>
</dbReference>
<proteinExistence type="inferred from homology"/>
<evidence type="ECO:0000313" key="4">
    <source>
        <dbReference type="Proteomes" id="UP000063308"/>
    </source>
</evidence>
<dbReference type="Gene3D" id="3.30.1370.60">
    <property type="entry name" value="Hypothetical oxidoreductase yiak, domain 2"/>
    <property type="match status" value="1"/>
</dbReference>
<comment type="similarity">
    <text evidence="1">Belongs to the LDH2/MDH2 oxidoreductase family.</text>
</comment>
<dbReference type="InterPro" id="IPR043143">
    <property type="entry name" value="Mal/L-sulf/L-lact_DH-like_NADP"/>
</dbReference>
<dbReference type="EMBL" id="AP014685">
    <property type="protein sequence ID" value="BAR54324.1"/>
    <property type="molecule type" value="Genomic_DNA"/>
</dbReference>
<dbReference type="AlphaFoldDB" id="A0A0E4FQS9"/>
<dbReference type="PANTHER" id="PTHR11091">
    <property type="entry name" value="OXIDOREDUCTASE-RELATED"/>
    <property type="match status" value="1"/>
</dbReference>
<dbReference type="Pfam" id="PF02615">
    <property type="entry name" value="Ldh_2"/>
    <property type="match status" value="1"/>
</dbReference>
<organism evidence="3 4">
    <name type="scientific">Bradyrhizobium diazoefficiens</name>
    <dbReference type="NCBI Taxonomy" id="1355477"/>
    <lineage>
        <taxon>Bacteria</taxon>
        <taxon>Pseudomonadati</taxon>
        <taxon>Pseudomonadota</taxon>
        <taxon>Alphaproteobacteria</taxon>
        <taxon>Hyphomicrobiales</taxon>
        <taxon>Nitrobacteraceae</taxon>
        <taxon>Bradyrhizobium</taxon>
    </lineage>
</organism>
<evidence type="ECO:0000256" key="2">
    <source>
        <dbReference type="ARBA" id="ARBA00023002"/>
    </source>
</evidence>
<dbReference type="Gene3D" id="1.10.1530.10">
    <property type="match status" value="1"/>
</dbReference>
<protein>
    <submittedName>
        <fullName evidence="3">Putative dehydrogenase</fullName>
    </submittedName>
</protein>
<accession>A0A0E4FQS9</accession>
<dbReference type="InterPro" id="IPR036111">
    <property type="entry name" value="Mal/L-sulfo/L-lacto_DH-like_sf"/>
</dbReference>
<reference evidence="3 4" key="1">
    <citation type="submission" date="2014-11" db="EMBL/GenBank/DDBJ databases">
        <title>Symbiosis island explosion on the genome of extra-slow-growing strains of soybean bradyrhizobia with massive insertion sequences.</title>
        <authorList>
            <person name="Iida T."/>
            <person name="Minamisawa K."/>
        </authorList>
    </citation>
    <scope>NUCLEOTIDE SEQUENCE [LARGE SCALE GENOMIC DNA]</scope>
    <source>
        <strain evidence="3 4">NK6</strain>
    </source>
</reference>
<gene>
    <name evidence="3" type="ORF">NK6_1139</name>
</gene>
<dbReference type="InterPro" id="IPR043144">
    <property type="entry name" value="Mal/L-sulf/L-lact_DH-like_ah"/>
</dbReference>
<keyword evidence="2" id="KW-0560">Oxidoreductase</keyword>